<accession>F4C7F4</accession>
<dbReference type="KEGG" id="shg:Sph21_4041"/>
<name>F4C7F4_SPHS2</name>
<dbReference type="PATRIC" id="fig|743722.3.peg.4306"/>
<sequence length="221" mass="25942">MASNQHKRKTYIIVIFANIFSVLSFMVSIKHRELEYLLVLPLPKEVQQHVMYFKNVFKDTYDFPNALITYPHLTLLKFMQFENYEGAIINKLIQLAWYVSPFQVILNGFRFFERVFYIDVATGSAILDIVYNQRSSLLPLLRAGKNRYHFTRNAHVTIARGLLQLQRLEISRSWKIPSYQAAFIASQMLLLKRTTAYSPYKPVNTIRFIGNKSYPKQGDLF</sequence>
<feature type="transmembrane region" description="Helical" evidence="1">
    <location>
        <begin position="12"/>
        <end position="29"/>
    </location>
</feature>
<dbReference type="SUPFAM" id="SSF55144">
    <property type="entry name" value="LigT-like"/>
    <property type="match status" value="1"/>
</dbReference>
<evidence type="ECO:0000256" key="1">
    <source>
        <dbReference type="SAM" id="Phobius"/>
    </source>
</evidence>
<organism evidence="2">
    <name type="scientific">Sphingobacterium sp. (strain 21)</name>
    <dbReference type="NCBI Taxonomy" id="743722"/>
    <lineage>
        <taxon>Bacteria</taxon>
        <taxon>Pseudomonadati</taxon>
        <taxon>Bacteroidota</taxon>
        <taxon>Sphingobacteriia</taxon>
        <taxon>Sphingobacteriales</taxon>
        <taxon>Sphingobacteriaceae</taxon>
        <taxon>Sphingobacterium</taxon>
    </lineage>
</organism>
<reference evidence="2" key="1">
    <citation type="submission" date="2011-03" db="EMBL/GenBank/DDBJ databases">
        <title>Complete sequence of Sphingobacterium sp. 21.</title>
        <authorList>
            <consortium name="US DOE Joint Genome Institute"/>
            <person name="Lucas S."/>
            <person name="Copeland A."/>
            <person name="Lapidus A."/>
            <person name="Cheng J.-F."/>
            <person name="Goodwin L."/>
            <person name="Pitluck S."/>
            <person name="Davenport K."/>
            <person name="Detter J.C."/>
            <person name="Han C."/>
            <person name="Tapia R."/>
            <person name="Land M."/>
            <person name="Hauser L."/>
            <person name="Kyrpides N."/>
            <person name="Ivanova N."/>
            <person name="Ovchinnikova G."/>
            <person name="Pagani I."/>
            <person name="Siebers A.K."/>
            <person name="Allgaier M."/>
            <person name="Thelen M.P."/>
            <person name="Hugenholtz P."/>
            <person name="Woyke T."/>
        </authorList>
    </citation>
    <scope>NUCLEOTIDE SEQUENCE</scope>
    <source>
        <strain evidence="2">21</strain>
    </source>
</reference>
<dbReference type="STRING" id="743722.Sph21_4041"/>
<keyword evidence="1" id="KW-1133">Transmembrane helix</keyword>
<dbReference type="eggNOG" id="COG1514">
    <property type="taxonomic scope" value="Bacteria"/>
</dbReference>
<evidence type="ECO:0008006" key="3">
    <source>
        <dbReference type="Google" id="ProtNLM"/>
    </source>
</evidence>
<keyword evidence="1" id="KW-0812">Transmembrane</keyword>
<gene>
    <name evidence="2" type="ordered locus">Sph21_4041</name>
</gene>
<dbReference type="EMBL" id="CP002584">
    <property type="protein sequence ID" value="ADZ80575.1"/>
    <property type="molecule type" value="Genomic_DNA"/>
</dbReference>
<dbReference type="InterPro" id="IPR009097">
    <property type="entry name" value="Cyclic_Pdiesterase"/>
</dbReference>
<proteinExistence type="predicted"/>
<keyword evidence="1" id="KW-0472">Membrane</keyword>
<dbReference type="Gene3D" id="3.90.1140.10">
    <property type="entry name" value="Cyclic phosphodiesterase"/>
    <property type="match status" value="1"/>
</dbReference>
<protein>
    <recommendedName>
        <fullName evidence="3">2'-5' RNA ligase family protein</fullName>
    </recommendedName>
</protein>
<dbReference type="HOGENOM" id="CLU_1249970_0_0_10"/>
<dbReference type="AlphaFoldDB" id="F4C7F4"/>
<dbReference type="Pfam" id="PF13563">
    <property type="entry name" value="2_5_RNA_ligase2"/>
    <property type="match status" value="1"/>
</dbReference>
<evidence type="ECO:0000313" key="2">
    <source>
        <dbReference type="EMBL" id="ADZ80575.1"/>
    </source>
</evidence>